<evidence type="ECO:0000256" key="1">
    <source>
        <dbReference type="ARBA" id="ARBA00004141"/>
    </source>
</evidence>
<dbReference type="AlphaFoldDB" id="A0A6A6W9X1"/>
<dbReference type="RefSeq" id="XP_033601410.1">
    <property type="nucleotide sequence ID" value="XM_033748128.1"/>
</dbReference>
<accession>A0A6A6W9X1</accession>
<feature type="compositionally biased region" description="Low complexity" evidence="5">
    <location>
        <begin position="406"/>
        <end position="415"/>
    </location>
</feature>
<dbReference type="InterPro" id="IPR005178">
    <property type="entry name" value="Ostalpha/TMEM184C"/>
</dbReference>
<sequence length="495" mass="56359">MSLSSAAFSLVRRLMEGEDEGGDVEGGEIETIYENWNVCPKKPAFVEDHEILPIVGNLKFHDLAIVLSASAGFVACVLSWVLIARHATHYCAPGEQKQIMRVAYLIQWFVFVSFLGVIFEEAAPYLKPLLLIGESFTVAAFLLFLCNCVLSNEDGFERMFRVTKYDHLHHLRHMERRYSHMREENYSGPTWLKLCWYLAIQLIPVSIIVFIITVVSKATGWYCNTSNSFAFSKSWIAWIENISIVLAVAGEIYFHVKQSDQLRPHGAWRKMIAFKSIVVVNALQLTIITALAGYQAIQPSEYMTWDDVVYGLPNLVICCEMPLFALLFLWTFRIAPYRITEDDDPREYRGGRFGLVAMGEALNIADILSTFIRGPVHMLKHQEQMVEKHGLDLEAIAAHKSTPYLSRSTSRTTSRANSLRYSETDTVSMITMNEEGRRSRSTTRSGGRSVSRPTVASTRSNTMTGRQYSRVGDRRGRRGREPSRPRREHPNFVFD</sequence>
<evidence type="ECO:0000256" key="2">
    <source>
        <dbReference type="ARBA" id="ARBA00022692"/>
    </source>
</evidence>
<evidence type="ECO:0000313" key="7">
    <source>
        <dbReference type="EMBL" id="KAF2758959.1"/>
    </source>
</evidence>
<evidence type="ECO:0000256" key="3">
    <source>
        <dbReference type="ARBA" id="ARBA00022989"/>
    </source>
</evidence>
<protein>
    <recommendedName>
        <fullName evidence="9">DUF300-domain-containing protein</fullName>
    </recommendedName>
</protein>
<comment type="subcellular location">
    <subcellularLocation>
        <location evidence="1">Membrane</location>
        <topology evidence="1">Multi-pass membrane protein</topology>
    </subcellularLocation>
</comment>
<feature type="compositionally biased region" description="Low complexity" evidence="5">
    <location>
        <begin position="442"/>
        <end position="452"/>
    </location>
</feature>
<keyword evidence="4 6" id="KW-0472">Membrane</keyword>
<feature type="transmembrane region" description="Helical" evidence="6">
    <location>
        <begin position="309"/>
        <end position="330"/>
    </location>
</feature>
<feature type="transmembrane region" description="Helical" evidence="6">
    <location>
        <begin position="102"/>
        <end position="119"/>
    </location>
</feature>
<keyword evidence="8" id="KW-1185">Reference proteome</keyword>
<feature type="transmembrane region" description="Helical" evidence="6">
    <location>
        <begin position="125"/>
        <end position="150"/>
    </location>
</feature>
<feature type="transmembrane region" description="Helical" evidence="6">
    <location>
        <begin position="235"/>
        <end position="256"/>
    </location>
</feature>
<gene>
    <name evidence="7" type="ORF">EJ05DRAFT_509836</name>
</gene>
<evidence type="ECO:0000256" key="6">
    <source>
        <dbReference type="SAM" id="Phobius"/>
    </source>
</evidence>
<dbReference type="EMBL" id="ML996570">
    <property type="protein sequence ID" value="KAF2758959.1"/>
    <property type="molecule type" value="Genomic_DNA"/>
</dbReference>
<feature type="compositionally biased region" description="Polar residues" evidence="5">
    <location>
        <begin position="416"/>
        <end position="431"/>
    </location>
</feature>
<evidence type="ECO:0000256" key="4">
    <source>
        <dbReference type="ARBA" id="ARBA00023136"/>
    </source>
</evidence>
<feature type="transmembrane region" description="Helical" evidence="6">
    <location>
        <begin position="277"/>
        <end position="297"/>
    </location>
</feature>
<dbReference type="GO" id="GO:0016020">
    <property type="term" value="C:membrane"/>
    <property type="evidence" value="ECO:0007669"/>
    <property type="project" value="UniProtKB-SubCell"/>
</dbReference>
<reference evidence="7" key="1">
    <citation type="journal article" date="2020" name="Stud. Mycol.">
        <title>101 Dothideomycetes genomes: a test case for predicting lifestyles and emergence of pathogens.</title>
        <authorList>
            <person name="Haridas S."/>
            <person name="Albert R."/>
            <person name="Binder M."/>
            <person name="Bloem J."/>
            <person name="Labutti K."/>
            <person name="Salamov A."/>
            <person name="Andreopoulos B."/>
            <person name="Baker S."/>
            <person name="Barry K."/>
            <person name="Bills G."/>
            <person name="Bluhm B."/>
            <person name="Cannon C."/>
            <person name="Castanera R."/>
            <person name="Culley D."/>
            <person name="Daum C."/>
            <person name="Ezra D."/>
            <person name="Gonzalez J."/>
            <person name="Henrissat B."/>
            <person name="Kuo A."/>
            <person name="Liang C."/>
            <person name="Lipzen A."/>
            <person name="Lutzoni F."/>
            <person name="Magnuson J."/>
            <person name="Mondo S."/>
            <person name="Nolan M."/>
            <person name="Ohm R."/>
            <person name="Pangilinan J."/>
            <person name="Park H.-J."/>
            <person name="Ramirez L."/>
            <person name="Alfaro M."/>
            <person name="Sun H."/>
            <person name="Tritt A."/>
            <person name="Yoshinaga Y."/>
            <person name="Zwiers L.-H."/>
            <person name="Turgeon B."/>
            <person name="Goodwin S."/>
            <person name="Spatafora J."/>
            <person name="Crous P."/>
            <person name="Grigoriev I."/>
        </authorList>
    </citation>
    <scope>NUCLEOTIDE SEQUENCE</scope>
    <source>
        <strain evidence="7">CBS 121739</strain>
    </source>
</reference>
<feature type="region of interest" description="Disordered" evidence="5">
    <location>
        <begin position="404"/>
        <end position="495"/>
    </location>
</feature>
<dbReference type="OrthoDB" id="5348404at2759"/>
<evidence type="ECO:0000313" key="8">
    <source>
        <dbReference type="Proteomes" id="UP000799437"/>
    </source>
</evidence>
<keyword evidence="2 6" id="KW-0812">Transmembrane</keyword>
<name>A0A6A6W9X1_9PEZI</name>
<feature type="transmembrane region" description="Helical" evidence="6">
    <location>
        <begin position="194"/>
        <end position="215"/>
    </location>
</feature>
<proteinExistence type="predicted"/>
<evidence type="ECO:0000256" key="5">
    <source>
        <dbReference type="SAM" id="MobiDB-lite"/>
    </source>
</evidence>
<dbReference type="Pfam" id="PF03619">
    <property type="entry name" value="Solute_trans_a"/>
    <property type="match status" value="1"/>
</dbReference>
<dbReference type="GeneID" id="54489182"/>
<keyword evidence="3 6" id="KW-1133">Transmembrane helix</keyword>
<feature type="compositionally biased region" description="Polar residues" evidence="5">
    <location>
        <begin position="454"/>
        <end position="467"/>
    </location>
</feature>
<evidence type="ECO:0008006" key="9">
    <source>
        <dbReference type="Google" id="ProtNLM"/>
    </source>
</evidence>
<dbReference type="PANTHER" id="PTHR23423">
    <property type="entry name" value="ORGANIC SOLUTE TRANSPORTER-RELATED"/>
    <property type="match status" value="1"/>
</dbReference>
<dbReference type="Proteomes" id="UP000799437">
    <property type="component" value="Unassembled WGS sequence"/>
</dbReference>
<organism evidence="7 8">
    <name type="scientific">Pseudovirgaria hyperparasitica</name>
    <dbReference type="NCBI Taxonomy" id="470096"/>
    <lineage>
        <taxon>Eukaryota</taxon>
        <taxon>Fungi</taxon>
        <taxon>Dikarya</taxon>
        <taxon>Ascomycota</taxon>
        <taxon>Pezizomycotina</taxon>
        <taxon>Dothideomycetes</taxon>
        <taxon>Dothideomycetes incertae sedis</taxon>
        <taxon>Acrospermales</taxon>
        <taxon>Acrospermaceae</taxon>
        <taxon>Pseudovirgaria</taxon>
    </lineage>
</organism>
<dbReference type="SMART" id="SM01417">
    <property type="entry name" value="Solute_trans_a"/>
    <property type="match status" value="1"/>
</dbReference>
<feature type="compositionally biased region" description="Basic and acidic residues" evidence="5">
    <location>
        <begin position="471"/>
        <end position="495"/>
    </location>
</feature>
<feature type="transmembrane region" description="Helical" evidence="6">
    <location>
        <begin position="63"/>
        <end position="82"/>
    </location>
</feature>